<feature type="region of interest" description="Disordered" evidence="1">
    <location>
        <begin position="16"/>
        <end position="37"/>
    </location>
</feature>
<feature type="region of interest" description="Disordered" evidence="1">
    <location>
        <begin position="49"/>
        <end position="72"/>
    </location>
</feature>
<evidence type="ECO:0000313" key="3">
    <source>
        <dbReference type="Proteomes" id="UP000028341"/>
    </source>
</evidence>
<reference evidence="2 3" key="1">
    <citation type="submission" date="2014-02" db="EMBL/GenBank/DDBJ databases">
        <title>The genome announcement of Streptomyces toyocaensis NRRL15009.</title>
        <authorList>
            <person name="Hong H.-J."/>
            <person name="Kwun M.J."/>
        </authorList>
    </citation>
    <scope>NUCLEOTIDE SEQUENCE [LARGE SCALE GENOMIC DNA]</scope>
    <source>
        <strain evidence="2 3">NRRL 15009</strain>
    </source>
</reference>
<dbReference type="EMBL" id="JFCB01000021">
    <property type="protein sequence ID" value="KES04980.1"/>
    <property type="molecule type" value="Genomic_DNA"/>
</dbReference>
<dbReference type="AlphaFoldDB" id="A0A081XN57"/>
<proteinExistence type="predicted"/>
<dbReference type="RefSeq" id="WP_037937002.1">
    <property type="nucleotide sequence ID" value="NZ_JBFADL010000035.1"/>
</dbReference>
<organism evidence="2 3">
    <name type="scientific">Streptomyces toyocaensis</name>
    <dbReference type="NCBI Taxonomy" id="55952"/>
    <lineage>
        <taxon>Bacteria</taxon>
        <taxon>Bacillati</taxon>
        <taxon>Actinomycetota</taxon>
        <taxon>Actinomycetes</taxon>
        <taxon>Kitasatosporales</taxon>
        <taxon>Streptomycetaceae</taxon>
        <taxon>Streptomyces</taxon>
    </lineage>
</organism>
<evidence type="ECO:0000313" key="2">
    <source>
        <dbReference type="EMBL" id="KES04980.1"/>
    </source>
</evidence>
<accession>A0A081XN57</accession>
<evidence type="ECO:0000256" key="1">
    <source>
        <dbReference type="SAM" id="MobiDB-lite"/>
    </source>
</evidence>
<protein>
    <submittedName>
        <fullName evidence="2">Uncharacterized protein</fullName>
    </submittedName>
</protein>
<feature type="compositionally biased region" description="Basic and acidic residues" evidence="1">
    <location>
        <begin position="19"/>
        <end position="35"/>
    </location>
</feature>
<gene>
    <name evidence="2" type="ORF">BU52_22415</name>
</gene>
<name>A0A081XN57_STRTO</name>
<dbReference type="Proteomes" id="UP000028341">
    <property type="component" value="Unassembled WGS sequence"/>
</dbReference>
<keyword evidence="3" id="KW-1185">Reference proteome</keyword>
<sequence>MLHRLVTVVPAALTASGTHADRSRLLGEGNGRPRDIGLALHPRAVTGRRGSMTSLRMPGEVTGALHDGGNRR</sequence>
<comment type="caution">
    <text evidence="2">The sequence shown here is derived from an EMBL/GenBank/DDBJ whole genome shotgun (WGS) entry which is preliminary data.</text>
</comment>